<sequence>MFSKLTVAFVLSALAALHAQATPATSLTSARSQCNGDNVNCNLKFAANRVACQQLVNSIAANPNHVLPPSPRFICLSLNGDQCCISWADNVQGLTQGALLPVANAQLECEPGNPVLSSFAHNVDLNGECTTQCLSNRPDGCTD</sequence>
<dbReference type="EMBL" id="JARKIF010000011">
    <property type="protein sequence ID" value="KAJ7627405.1"/>
    <property type="molecule type" value="Genomic_DNA"/>
</dbReference>
<evidence type="ECO:0000256" key="1">
    <source>
        <dbReference type="SAM" id="SignalP"/>
    </source>
</evidence>
<organism evidence="3 4">
    <name type="scientific">Roridomyces roridus</name>
    <dbReference type="NCBI Taxonomy" id="1738132"/>
    <lineage>
        <taxon>Eukaryota</taxon>
        <taxon>Fungi</taxon>
        <taxon>Dikarya</taxon>
        <taxon>Basidiomycota</taxon>
        <taxon>Agaricomycotina</taxon>
        <taxon>Agaricomycetes</taxon>
        <taxon>Agaricomycetidae</taxon>
        <taxon>Agaricales</taxon>
        <taxon>Marasmiineae</taxon>
        <taxon>Mycenaceae</taxon>
        <taxon>Roridomyces</taxon>
    </lineage>
</organism>
<keyword evidence="4" id="KW-1185">Reference proteome</keyword>
<evidence type="ECO:0000313" key="4">
    <source>
        <dbReference type="Proteomes" id="UP001221142"/>
    </source>
</evidence>
<comment type="caution">
    <text evidence="3">The sequence shown here is derived from an EMBL/GenBank/DDBJ whole genome shotgun (WGS) entry which is preliminary data.</text>
</comment>
<dbReference type="InterPro" id="IPR046925">
    <property type="entry name" value="WD-like_fungi"/>
</dbReference>
<gene>
    <name evidence="3" type="ORF">FB45DRAFT_749359</name>
</gene>
<dbReference type="Pfam" id="PF20493">
    <property type="entry name" value="WD-like_fungi"/>
    <property type="match status" value="1"/>
</dbReference>
<dbReference type="AlphaFoldDB" id="A0AAD7BRA6"/>
<protein>
    <recommendedName>
        <fullName evidence="2">WD-like domain-containing protein</fullName>
    </recommendedName>
</protein>
<dbReference type="Proteomes" id="UP001221142">
    <property type="component" value="Unassembled WGS sequence"/>
</dbReference>
<feature type="domain" description="WD-like" evidence="2">
    <location>
        <begin position="13"/>
        <end position="141"/>
    </location>
</feature>
<feature type="chain" id="PRO_5042184545" description="WD-like domain-containing protein" evidence="1">
    <location>
        <begin position="22"/>
        <end position="143"/>
    </location>
</feature>
<evidence type="ECO:0000313" key="3">
    <source>
        <dbReference type="EMBL" id="KAJ7627405.1"/>
    </source>
</evidence>
<accession>A0AAD7BRA6</accession>
<proteinExistence type="predicted"/>
<feature type="signal peptide" evidence="1">
    <location>
        <begin position="1"/>
        <end position="21"/>
    </location>
</feature>
<keyword evidence="1" id="KW-0732">Signal</keyword>
<evidence type="ECO:0000259" key="2">
    <source>
        <dbReference type="Pfam" id="PF20493"/>
    </source>
</evidence>
<name>A0AAD7BRA6_9AGAR</name>
<reference evidence="3" key="1">
    <citation type="submission" date="2023-03" db="EMBL/GenBank/DDBJ databases">
        <title>Massive genome expansion in bonnet fungi (Mycena s.s.) driven by repeated elements and novel gene families across ecological guilds.</title>
        <authorList>
            <consortium name="Lawrence Berkeley National Laboratory"/>
            <person name="Harder C.B."/>
            <person name="Miyauchi S."/>
            <person name="Viragh M."/>
            <person name="Kuo A."/>
            <person name="Thoen E."/>
            <person name="Andreopoulos B."/>
            <person name="Lu D."/>
            <person name="Skrede I."/>
            <person name="Drula E."/>
            <person name="Henrissat B."/>
            <person name="Morin E."/>
            <person name="Kohler A."/>
            <person name="Barry K."/>
            <person name="LaButti K."/>
            <person name="Morin E."/>
            <person name="Salamov A."/>
            <person name="Lipzen A."/>
            <person name="Mereny Z."/>
            <person name="Hegedus B."/>
            <person name="Baldrian P."/>
            <person name="Stursova M."/>
            <person name="Weitz H."/>
            <person name="Taylor A."/>
            <person name="Grigoriev I.V."/>
            <person name="Nagy L.G."/>
            <person name="Martin F."/>
            <person name="Kauserud H."/>
        </authorList>
    </citation>
    <scope>NUCLEOTIDE SEQUENCE</scope>
    <source>
        <strain evidence="3">9284</strain>
    </source>
</reference>